<feature type="compositionally biased region" description="Acidic residues" evidence="1">
    <location>
        <begin position="223"/>
        <end position="235"/>
    </location>
</feature>
<feature type="compositionally biased region" description="Basic and acidic residues" evidence="1">
    <location>
        <begin position="959"/>
        <end position="971"/>
    </location>
</feature>
<evidence type="ECO:0000259" key="2">
    <source>
        <dbReference type="Pfam" id="PF24054"/>
    </source>
</evidence>
<accession>A0A3N4M4L6</accession>
<dbReference type="Proteomes" id="UP000267821">
    <property type="component" value="Unassembled WGS sequence"/>
</dbReference>
<feature type="compositionally biased region" description="Low complexity" evidence="1">
    <location>
        <begin position="344"/>
        <end position="360"/>
    </location>
</feature>
<feature type="region of interest" description="Disordered" evidence="1">
    <location>
        <begin position="946"/>
        <end position="971"/>
    </location>
</feature>
<dbReference type="EMBL" id="ML121538">
    <property type="protein sequence ID" value="RPB25235.1"/>
    <property type="molecule type" value="Genomic_DNA"/>
</dbReference>
<feature type="non-terminal residue" evidence="3">
    <location>
        <position position="971"/>
    </location>
</feature>
<reference evidence="3 4" key="1">
    <citation type="journal article" date="2018" name="Nat. Ecol. Evol.">
        <title>Pezizomycetes genomes reveal the molecular basis of ectomycorrhizal truffle lifestyle.</title>
        <authorList>
            <person name="Murat C."/>
            <person name="Payen T."/>
            <person name="Noel B."/>
            <person name="Kuo A."/>
            <person name="Morin E."/>
            <person name="Chen J."/>
            <person name="Kohler A."/>
            <person name="Krizsan K."/>
            <person name="Balestrini R."/>
            <person name="Da Silva C."/>
            <person name="Montanini B."/>
            <person name="Hainaut M."/>
            <person name="Levati E."/>
            <person name="Barry K.W."/>
            <person name="Belfiori B."/>
            <person name="Cichocki N."/>
            <person name="Clum A."/>
            <person name="Dockter R.B."/>
            <person name="Fauchery L."/>
            <person name="Guy J."/>
            <person name="Iotti M."/>
            <person name="Le Tacon F."/>
            <person name="Lindquist E.A."/>
            <person name="Lipzen A."/>
            <person name="Malagnac F."/>
            <person name="Mello A."/>
            <person name="Molinier V."/>
            <person name="Miyauchi S."/>
            <person name="Poulain J."/>
            <person name="Riccioni C."/>
            <person name="Rubini A."/>
            <person name="Sitrit Y."/>
            <person name="Splivallo R."/>
            <person name="Traeger S."/>
            <person name="Wang M."/>
            <person name="Zifcakova L."/>
            <person name="Wipf D."/>
            <person name="Zambonelli A."/>
            <person name="Paolocci F."/>
            <person name="Nowrousian M."/>
            <person name="Ottonello S."/>
            <person name="Baldrian P."/>
            <person name="Spatafora J.W."/>
            <person name="Henrissat B."/>
            <person name="Nagy L.G."/>
            <person name="Aury J.M."/>
            <person name="Wincker P."/>
            <person name="Grigoriev I.V."/>
            <person name="Bonfante P."/>
            <person name="Martin F.M."/>
        </authorList>
    </citation>
    <scope>NUCLEOTIDE SEQUENCE [LARGE SCALE GENOMIC DNA]</scope>
    <source>
        <strain evidence="3 4">ATCC MYA-4762</strain>
    </source>
</reference>
<dbReference type="STRING" id="1051890.A0A3N4M4L6"/>
<feature type="compositionally biased region" description="Acidic residues" evidence="1">
    <location>
        <begin position="921"/>
        <end position="931"/>
    </location>
</feature>
<evidence type="ECO:0000256" key="1">
    <source>
        <dbReference type="SAM" id="MobiDB-lite"/>
    </source>
</evidence>
<feature type="compositionally biased region" description="Acidic residues" evidence="1">
    <location>
        <begin position="155"/>
        <end position="173"/>
    </location>
</feature>
<feature type="region of interest" description="Disordered" evidence="1">
    <location>
        <begin position="674"/>
        <end position="728"/>
    </location>
</feature>
<feature type="compositionally biased region" description="Basic and acidic residues" evidence="1">
    <location>
        <begin position="708"/>
        <end position="717"/>
    </location>
</feature>
<protein>
    <recommendedName>
        <fullName evidence="2">DUF7357 domain-containing protein</fullName>
    </recommendedName>
</protein>
<dbReference type="Pfam" id="PF24054">
    <property type="entry name" value="DUF7357"/>
    <property type="match status" value="1"/>
</dbReference>
<feature type="region of interest" description="Disordered" evidence="1">
    <location>
        <begin position="483"/>
        <end position="539"/>
    </location>
</feature>
<dbReference type="InParanoid" id="A0A3N4M4L6"/>
<dbReference type="OrthoDB" id="5368821at2759"/>
<feature type="compositionally biased region" description="Low complexity" evidence="1">
    <location>
        <begin position="284"/>
        <end position="301"/>
    </location>
</feature>
<evidence type="ECO:0000313" key="3">
    <source>
        <dbReference type="EMBL" id="RPB25235.1"/>
    </source>
</evidence>
<sequence>MRIRLSISRYSLGTTKIWWDTASVNEGRPGATFSMLLESVNEVCQLETETWGLEDYVVEVGGWEMLHFQGVQGLLKEGDEVVIRPLDGHEIRERRRIGRRQISTTGRKLVDGVPFGRTFLGLRKASDRPQVGILEPGKRRRLEDGTAKGVRFEDREEGGDDDEDYYQEEEADGEIVRQVGWTYPELGEGQDDDDDDDEEEEEDDDDDEEDENYREEDSGSESGSDEEARESEAGGDVEAPVETSRLTPKTGKEVPKVVAKGKDQVRTAEGKVKQSQALVSKITSSVSGKSSSSSPSSSSSDSDSEVESTKSSSSPSSDSDSDSESDRDFDASSASDSDSESDSNSDSNSSSSSSSPSLSSNPVRKKLKAASNKSVLQQPAKLTASTITPGTPHTGSRQTTARNERLRRAKARRQLVSAGILPPDSSNIDLVKWLGEHPEGVQAYSAKMKKGYVELRKDTPPVEGEVEAAVPIRAAVNASVVAVPTPSPTTPGAPQAAPTATKQLNSKEAKKAKKNEKKKRAQQRKRALAGTPAQQNPSMAAVTAVQTSATAAPISAAVPPSGTEITPRDPEQGRLNNQWIKNHAKNASNKKKGFLNKMAGLLPKKYIYDEQGNRVEVPTTLANFSGTPGAYEDDVEQEQEEQSEKNGCLDAWRSRIVLSAVECEDEEFGAPQPTFPFVQPGWRRNGNTTQPVAGKKRKRGKGKRDHRSHYGYEHRQFDGASDGADDGAGDDWDNYNYYEDEPVVGSAMKAQAKKADNARAATQKEVEEEDLPELPADVTTLVKLTKDQVVSGAVVAFKQLTMDANYSPIMSDYRTALITEVVEEMNGELALWMKLARRDRPKKRYDEETGERLFGKFEIPGEEGDDDEVMDIMFGDMIEPRVVKPAEGLVKSVVAELDMEATPVQISGNEVMGDGGQEPLAAEEQDDGAEAMDLDNQDHVMLSAVETAAGPEGIEDEAEKGIDRDREMVDV</sequence>
<feature type="compositionally biased region" description="Polar residues" evidence="1">
    <location>
        <begin position="383"/>
        <end position="400"/>
    </location>
</feature>
<feature type="compositionally biased region" description="Basic residues" evidence="1">
    <location>
        <begin position="510"/>
        <end position="527"/>
    </location>
</feature>
<feature type="domain" description="DUF7357" evidence="2">
    <location>
        <begin position="1"/>
        <end position="134"/>
    </location>
</feature>
<proteinExistence type="predicted"/>
<feature type="compositionally biased region" description="Low complexity" evidence="1">
    <location>
        <begin position="309"/>
        <end position="318"/>
    </location>
</feature>
<feature type="region of interest" description="Disordered" evidence="1">
    <location>
        <begin position="136"/>
        <end position="410"/>
    </location>
</feature>
<evidence type="ECO:0000313" key="4">
    <source>
        <dbReference type="Proteomes" id="UP000267821"/>
    </source>
</evidence>
<feature type="compositionally biased region" description="Low complexity" evidence="1">
    <location>
        <begin position="492"/>
        <end position="506"/>
    </location>
</feature>
<feature type="compositionally biased region" description="Basic and acidic residues" evidence="1">
    <location>
        <begin position="141"/>
        <end position="154"/>
    </location>
</feature>
<feature type="region of interest" description="Disordered" evidence="1">
    <location>
        <begin position="907"/>
        <end position="931"/>
    </location>
</feature>
<keyword evidence="4" id="KW-1185">Reference proteome</keyword>
<name>A0A3N4M4L6_9PEZI</name>
<dbReference type="InterPro" id="IPR055781">
    <property type="entry name" value="DUF7357"/>
</dbReference>
<organism evidence="3 4">
    <name type="scientific">Terfezia boudieri ATCC MYA-4762</name>
    <dbReference type="NCBI Taxonomy" id="1051890"/>
    <lineage>
        <taxon>Eukaryota</taxon>
        <taxon>Fungi</taxon>
        <taxon>Dikarya</taxon>
        <taxon>Ascomycota</taxon>
        <taxon>Pezizomycotina</taxon>
        <taxon>Pezizomycetes</taxon>
        <taxon>Pezizales</taxon>
        <taxon>Pezizaceae</taxon>
        <taxon>Terfezia</taxon>
    </lineage>
</organism>
<gene>
    <name evidence="3" type="ORF">L211DRAFT_867235</name>
</gene>
<feature type="compositionally biased region" description="Acidic residues" evidence="1">
    <location>
        <begin position="188"/>
        <end position="214"/>
    </location>
</feature>
<feature type="compositionally biased region" description="Basic residues" evidence="1">
    <location>
        <begin position="694"/>
        <end position="707"/>
    </location>
</feature>
<feature type="compositionally biased region" description="Basic and acidic residues" evidence="1">
    <location>
        <begin position="250"/>
        <end position="272"/>
    </location>
</feature>
<dbReference type="AlphaFoldDB" id="A0A3N4M4L6"/>
<feature type="compositionally biased region" description="Polar residues" evidence="1">
    <location>
        <begin position="273"/>
        <end position="283"/>
    </location>
</feature>